<comment type="caution">
    <text evidence="2">The sequence shown here is derived from an EMBL/GenBank/DDBJ whole genome shotgun (WGS) entry which is preliminary data.</text>
</comment>
<gene>
    <name evidence="2" type="ORF">CPLU01_02478</name>
</gene>
<accession>A0A8H6NMZ1</accession>
<evidence type="ECO:0000256" key="1">
    <source>
        <dbReference type="SAM" id="MobiDB-lite"/>
    </source>
</evidence>
<evidence type="ECO:0000313" key="2">
    <source>
        <dbReference type="EMBL" id="KAF6838366.1"/>
    </source>
</evidence>
<dbReference type="Proteomes" id="UP000654918">
    <property type="component" value="Unassembled WGS sequence"/>
</dbReference>
<protein>
    <submittedName>
        <fullName evidence="2">Uncharacterized protein</fullName>
    </submittedName>
</protein>
<evidence type="ECO:0000313" key="3">
    <source>
        <dbReference type="Proteomes" id="UP000654918"/>
    </source>
</evidence>
<feature type="region of interest" description="Disordered" evidence="1">
    <location>
        <begin position="201"/>
        <end position="220"/>
    </location>
</feature>
<dbReference type="AlphaFoldDB" id="A0A8H6NMZ1"/>
<organism evidence="2 3">
    <name type="scientific">Colletotrichum plurivorum</name>
    <dbReference type="NCBI Taxonomy" id="2175906"/>
    <lineage>
        <taxon>Eukaryota</taxon>
        <taxon>Fungi</taxon>
        <taxon>Dikarya</taxon>
        <taxon>Ascomycota</taxon>
        <taxon>Pezizomycotina</taxon>
        <taxon>Sordariomycetes</taxon>
        <taxon>Hypocreomycetidae</taxon>
        <taxon>Glomerellales</taxon>
        <taxon>Glomerellaceae</taxon>
        <taxon>Colletotrichum</taxon>
        <taxon>Colletotrichum orchidearum species complex</taxon>
    </lineage>
</organism>
<name>A0A8H6NMZ1_9PEZI</name>
<proteinExistence type="predicted"/>
<keyword evidence="3" id="KW-1185">Reference proteome</keyword>
<dbReference type="EMBL" id="WIGO01000019">
    <property type="protein sequence ID" value="KAF6838366.1"/>
    <property type="molecule type" value="Genomic_DNA"/>
</dbReference>
<reference evidence="2" key="1">
    <citation type="journal article" date="2020" name="Phytopathology">
        <title>Genome Sequence Resources of Colletotrichum truncatum, C. plurivorum, C. musicola, and C. sojae: Four Species Pathogenic to Soybean (Glycine max).</title>
        <authorList>
            <person name="Rogerio F."/>
            <person name="Boufleur T.R."/>
            <person name="Ciampi-Guillardi M."/>
            <person name="Sukno S.A."/>
            <person name="Thon M.R."/>
            <person name="Massola Junior N.S."/>
            <person name="Baroncelli R."/>
        </authorList>
    </citation>
    <scope>NUCLEOTIDE SEQUENCE</scope>
    <source>
        <strain evidence="2">LFN00145</strain>
    </source>
</reference>
<sequence length="291" mass="31335">MEDDYQFYDKGGHATGGGEDGYYEIDSDYAFPNGSAAAASHAPANLPAPAANMAPAVNPNLFNVEHLDPALFGFERFPGLAHQPPQTGPINGAIPIASAYNNPGPMPTNGHIPIQHPGPSNGAVPIASAYNNRSAMFTNSHIFANHPGHRNGAIPPAPAYNNPGPMPSNGHVLTSHPGVPNSGVTINHPDVPISHPVVSTNVSAHTNSDDESPVSGPDNNEIPFPLVPPGPPCRQVNNRWYCGRCSQEKSRKDEMRRHLRKDHYLEYYPGSFTIDHVNYKEALRRARLDCP</sequence>